<sequence length="67" mass="6833">MSAADRLLPCAASNSLLVACPTSSCRSPATHAASSRRDLTAPPLAAATKPFPNPSHACVNWNTGSLV</sequence>
<protein>
    <submittedName>
        <fullName evidence="2">Uncharacterized protein</fullName>
    </submittedName>
</protein>
<name>A0A0A9EFM3_ARUDO</name>
<dbReference type="EMBL" id="GBRH01200072">
    <property type="protein sequence ID" value="JAD97823.1"/>
    <property type="molecule type" value="Transcribed_RNA"/>
</dbReference>
<evidence type="ECO:0000256" key="1">
    <source>
        <dbReference type="SAM" id="MobiDB-lite"/>
    </source>
</evidence>
<evidence type="ECO:0000313" key="2">
    <source>
        <dbReference type="EMBL" id="JAD97823.1"/>
    </source>
</evidence>
<proteinExistence type="predicted"/>
<organism evidence="2">
    <name type="scientific">Arundo donax</name>
    <name type="common">Giant reed</name>
    <name type="synonym">Donax arundinaceus</name>
    <dbReference type="NCBI Taxonomy" id="35708"/>
    <lineage>
        <taxon>Eukaryota</taxon>
        <taxon>Viridiplantae</taxon>
        <taxon>Streptophyta</taxon>
        <taxon>Embryophyta</taxon>
        <taxon>Tracheophyta</taxon>
        <taxon>Spermatophyta</taxon>
        <taxon>Magnoliopsida</taxon>
        <taxon>Liliopsida</taxon>
        <taxon>Poales</taxon>
        <taxon>Poaceae</taxon>
        <taxon>PACMAD clade</taxon>
        <taxon>Arundinoideae</taxon>
        <taxon>Arundineae</taxon>
        <taxon>Arundo</taxon>
    </lineage>
</organism>
<feature type="region of interest" description="Disordered" evidence="1">
    <location>
        <begin position="26"/>
        <end position="54"/>
    </location>
</feature>
<accession>A0A0A9EFM3</accession>
<dbReference type="PROSITE" id="PS51257">
    <property type="entry name" value="PROKAR_LIPOPROTEIN"/>
    <property type="match status" value="1"/>
</dbReference>
<reference evidence="2" key="1">
    <citation type="submission" date="2014-09" db="EMBL/GenBank/DDBJ databases">
        <authorList>
            <person name="Magalhaes I.L.F."/>
            <person name="Oliveira U."/>
            <person name="Santos F.R."/>
            <person name="Vidigal T.H.D.A."/>
            <person name="Brescovit A.D."/>
            <person name="Santos A.J."/>
        </authorList>
    </citation>
    <scope>NUCLEOTIDE SEQUENCE</scope>
    <source>
        <tissue evidence="2">Shoot tissue taken approximately 20 cm above the soil surface</tissue>
    </source>
</reference>
<reference evidence="2" key="2">
    <citation type="journal article" date="2015" name="Data Brief">
        <title>Shoot transcriptome of the giant reed, Arundo donax.</title>
        <authorList>
            <person name="Barrero R.A."/>
            <person name="Guerrero F.D."/>
            <person name="Moolhuijzen P."/>
            <person name="Goolsby J.A."/>
            <person name="Tidwell J."/>
            <person name="Bellgard S.E."/>
            <person name="Bellgard M.I."/>
        </authorList>
    </citation>
    <scope>NUCLEOTIDE SEQUENCE</scope>
    <source>
        <tissue evidence="2">Shoot tissue taken approximately 20 cm above the soil surface</tissue>
    </source>
</reference>
<dbReference type="AlphaFoldDB" id="A0A0A9EFM3"/>